<dbReference type="Proteomes" id="UP000186922">
    <property type="component" value="Unassembled WGS sequence"/>
</dbReference>
<dbReference type="EMBL" id="BDGG01000015">
    <property type="protein sequence ID" value="GAV07589.1"/>
    <property type="molecule type" value="Genomic_DNA"/>
</dbReference>
<organism evidence="1 2">
    <name type="scientific">Ramazzottius varieornatus</name>
    <name type="common">Water bear</name>
    <name type="synonym">Tardigrade</name>
    <dbReference type="NCBI Taxonomy" id="947166"/>
    <lineage>
        <taxon>Eukaryota</taxon>
        <taxon>Metazoa</taxon>
        <taxon>Ecdysozoa</taxon>
        <taxon>Tardigrada</taxon>
        <taxon>Eutardigrada</taxon>
        <taxon>Parachela</taxon>
        <taxon>Hypsibioidea</taxon>
        <taxon>Ramazzottiidae</taxon>
        <taxon>Ramazzottius</taxon>
    </lineage>
</organism>
<evidence type="ECO:0000313" key="1">
    <source>
        <dbReference type="EMBL" id="GAV07589.1"/>
    </source>
</evidence>
<proteinExistence type="predicted"/>
<dbReference type="AlphaFoldDB" id="A0A1D1W920"/>
<sequence length="105" mass="11956">MQDSVLTGYEVNPHSGQVLLHEIIRSTLDKAALRLSQLQNYRRSHHTATKTTTACQKLLNTWKPSAADIYQSIILSVNLHNALLRHTCQGYLNNPHEVFRDYLGD</sequence>
<gene>
    <name evidence="1" type="primary">RvY_17408-1</name>
    <name evidence="1" type="synonym">RvY_17408.1</name>
    <name evidence="1" type="ORF">RvY_17408</name>
</gene>
<evidence type="ECO:0000313" key="2">
    <source>
        <dbReference type="Proteomes" id="UP000186922"/>
    </source>
</evidence>
<comment type="caution">
    <text evidence="1">The sequence shown here is derived from an EMBL/GenBank/DDBJ whole genome shotgun (WGS) entry which is preliminary data.</text>
</comment>
<reference evidence="1 2" key="1">
    <citation type="journal article" date="2016" name="Nat. Commun.">
        <title>Extremotolerant tardigrade genome and improved radiotolerance of human cultured cells by tardigrade-unique protein.</title>
        <authorList>
            <person name="Hashimoto T."/>
            <person name="Horikawa D.D."/>
            <person name="Saito Y."/>
            <person name="Kuwahara H."/>
            <person name="Kozuka-Hata H."/>
            <person name="Shin-I T."/>
            <person name="Minakuchi Y."/>
            <person name="Ohishi K."/>
            <person name="Motoyama A."/>
            <person name="Aizu T."/>
            <person name="Enomoto A."/>
            <person name="Kondo K."/>
            <person name="Tanaka S."/>
            <person name="Hara Y."/>
            <person name="Koshikawa S."/>
            <person name="Sagara H."/>
            <person name="Miura T."/>
            <person name="Yokobori S."/>
            <person name="Miyagawa K."/>
            <person name="Suzuki Y."/>
            <person name="Kubo T."/>
            <person name="Oyama M."/>
            <person name="Kohara Y."/>
            <person name="Fujiyama A."/>
            <person name="Arakawa K."/>
            <person name="Katayama T."/>
            <person name="Toyoda A."/>
            <person name="Kunieda T."/>
        </authorList>
    </citation>
    <scope>NUCLEOTIDE SEQUENCE [LARGE SCALE GENOMIC DNA]</scope>
    <source>
        <strain evidence="1 2">YOKOZUNA-1</strain>
    </source>
</reference>
<accession>A0A1D1W920</accession>
<name>A0A1D1W920_RAMVA</name>
<protein>
    <submittedName>
        <fullName evidence="1">Uncharacterized protein</fullName>
    </submittedName>
</protein>
<keyword evidence="2" id="KW-1185">Reference proteome</keyword>